<gene>
    <name evidence="4" type="ORF">A3C93_06250</name>
</gene>
<keyword evidence="1" id="KW-0808">Transferase</keyword>
<dbReference type="InterPro" id="IPR000182">
    <property type="entry name" value="GNAT_dom"/>
</dbReference>
<dbReference type="Pfam" id="PF00583">
    <property type="entry name" value="Acetyltransf_1"/>
    <property type="match status" value="1"/>
</dbReference>
<proteinExistence type="predicted"/>
<reference evidence="4 5" key="1">
    <citation type="journal article" date="2016" name="Nat. Commun.">
        <title>Thousands of microbial genomes shed light on interconnected biogeochemical processes in an aquifer system.</title>
        <authorList>
            <person name="Anantharaman K."/>
            <person name="Brown C.T."/>
            <person name="Hug L.A."/>
            <person name="Sharon I."/>
            <person name="Castelle C.J."/>
            <person name="Probst A.J."/>
            <person name="Thomas B.C."/>
            <person name="Singh A."/>
            <person name="Wilkins M.J."/>
            <person name="Karaoz U."/>
            <person name="Brodie E.L."/>
            <person name="Williams K.H."/>
            <person name="Hubbard S.S."/>
            <person name="Banfield J.F."/>
        </authorList>
    </citation>
    <scope>NUCLEOTIDE SEQUENCE [LARGE SCALE GENOMIC DNA]</scope>
</reference>
<dbReference type="STRING" id="1798664.A3C93_06250"/>
<comment type="caution">
    <text evidence="4">The sequence shown here is derived from an EMBL/GenBank/DDBJ whole genome shotgun (WGS) entry which is preliminary data.</text>
</comment>
<organism evidence="4 5">
    <name type="scientific">Candidatus Lloydbacteria bacterium RIFCSPHIGHO2_02_FULL_54_17</name>
    <dbReference type="NCBI Taxonomy" id="1798664"/>
    <lineage>
        <taxon>Bacteria</taxon>
        <taxon>Candidatus Lloydiibacteriota</taxon>
    </lineage>
</organism>
<dbReference type="Proteomes" id="UP000178636">
    <property type="component" value="Unassembled WGS sequence"/>
</dbReference>
<protein>
    <recommendedName>
        <fullName evidence="3">N-acetyltransferase domain-containing protein</fullName>
    </recommendedName>
</protein>
<dbReference type="PANTHER" id="PTHR43877:SF2">
    <property type="entry name" value="AMINOALKYLPHOSPHONATE N-ACETYLTRANSFERASE-RELATED"/>
    <property type="match status" value="1"/>
</dbReference>
<dbReference type="InterPro" id="IPR016181">
    <property type="entry name" value="Acyl_CoA_acyltransferase"/>
</dbReference>
<dbReference type="GO" id="GO:0016747">
    <property type="term" value="F:acyltransferase activity, transferring groups other than amino-acyl groups"/>
    <property type="evidence" value="ECO:0007669"/>
    <property type="project" value="InterPro"/>
</dbReference>
<sequence length="115" mass="13102">MATTILYPDYPTFTHSYRLVAMEDATEVGHVYVYIIGDPVKHGKWYALIDDLFVSEAGRGKGYGRTLMEAAGTLARKQKCYKIVANSHRKRKAARALYQSMGYVPHGREFRLDLK</sequence>
<dbReference type="AlphaFoldDB" id="A0A1G2DGD3"/>
<dbReference type="SUPFAM" id="SSF55729">
    <property type="entry name" value="Acyl-CoA N-acyltransferases (Nat)"/>
    <property type="match status" value="1"/>
</dbReference>
<feature type="domain" description="N-acetyltransferase" evidence="3">
    <location>
        <begin position="1"/>
        <end position="115"/>
    </location>
</feature>
<dbReference type="EMBL" id="MHLO01000016">
    <property type="protein sequence ID" value="OGZ12724.1"/>
    <property type="molecule type" value="Genomic_DNA"/>
</dbReference>
<name>A0A1G2DGD3_9BACT</name>
<dbReference type="InterPro" id="IPR050832">
    <property type="entry name" value="Bact_Acetyltransf"/>
</dbReference>
<evidence type="ECO:0000259" key="3">
    <source>
        <dbReference type="PROSITE" id="PS51186"/>
    </source>
</evidence>
<evidence type="ECO:0000313" key="5">
    <source>
        <dbReference type="Proteomes" id="UP000178636"/>
    </source>
</evidence>
<dbReference type="CDD" id="cd04301">
    <property type="entry name" value="NAT_SF"/>
    <property type="match status" value="1"/>
</dbReference>
<accession>A0A1G2DGD3</accession>
<evidence type="ECO:0000256" key="2">
    <source>
        <dbReference type="ARBA" id="ARBA00023315"/>
    </source>
</evidence>
<dbReference type="Gene3D" id="3.40.630.30">
    <property type="match status" value="1"/>
</dbReference>
<dbReference type="PANTHER" id="PTHR43877">
    <property type="entry name" value="AMINOALKYLPHOSPHONATE N-ACETYLTRANSFERASE-RELATED-RELATED"/>
    <property type="match status" value="1"/>
</dbReference>
<dbReference type="PROSITE" id="PS51186">
    <property type="entry name" value="GNAT"/>
    <property type="match status" value="1"/>
</dbReference>
<evidence type="ECO:0000313" key="4">
    <source>
        <dbReference type="EMBL" id="OGZ12724.1"/>
    </source>
</evidence>
<keyword evidence="2" id="KW-0012">Acyltransferase</keyword>
<evidence type="ECO:0000256" key="1">
    <source>
        <dbReference type="ARBA" id="ARBA00022679"/>
    </source>
</evidence>